<proteinExistence type="predicted"/>
<protein>
    <submittedName>
        <fullName evidence="2">Glycosyl transferase family 1</fullName>
    </submittedName>
</protein>
<organism evidence="2 3">
    <name type="scientific">Sphingobium lactosutens DS20</name>
    <dbReference type="NCBI Taxonomy" id="1331060"/>
    <lineage>
        <taxon>Bacteria</taxon>
        <taxon>Pseudomonadati</taxon>
        <taxon>Pseudomonadota</taxon>
        <taxon>Alphaproteobacteria</taxon>
        <taxon>Sphingomonadales</taxon>
        <taxon>Sphingomonadaceae</taxon>
        <taxon>Sphingobium</taxon>
    </lineage>
</organism>
<sequence>MRIALLAHVRQRIRQPFAGGMEAHAWQLAAGLSRRGHDVTLFASGDSDSAFTIDPVVDVHYEQVFPWAEHRGSAPLINHLDAAYASACERIADGAFDVVHNNSLHRFPLERRWTNRTPTLTSLHVPPYDALHGFVKQSPSPRHRLTVTSAKQLKAWWPHNPPPEVSILHNGIDVGQWRFGEKGNGTAIWSGRITPNKGTHMAAMAARKSGMPLIIYGAIEDPDYWAAEVAPLLGPDIRYGGHLDMRQLAEEMARASVFVFTPCWDEPFGLVAAEAMACGLPVAAFDMGAASEVIGNAGALAQPQDVDGLASAMRDACLIDRTIARQRAVDMFSQDVWLARCEDLYGQLCGATVSAAA</sequence>
<dbReference type="GO" id="GO:0016757">
    <property type="term" value="F:glycosyltransferase activity"/>
    <property type="evidence" value="ECO:0007669"/>
    <property type="project" value="UniProtKB-ARBA"/>
</dbReference>
<dbReference type="Pfam" id="PF13439">
    <property type="entry name" value="Glyco_transf_4"/>
    <property type="match status" value="1"/>
</dbReference>
<dbReference type="Proteomes" id="UP000015531">
    <property type="component" value="Unassembled WGS sequence"/>
</dbReference>
<evidence type="ECO:0000313" key="3">
    <source>
        <dbReference type="Proteomes" id="UP000015531"/>
    </source>
</evidence>
<comment type="caution">
    <text evidence="2">The sequence shown here is derived from an EMBL/GenBank/DDBJ whole genome shotgun (WGS) entry which is preliminary data.</text>
</comment>
<keyword evidence="3" id="KW-1185">Reference proteome</keyword>
<dbReference type="PANTHER" id="PTHR12526:SF595">
    <property type="entry name" value="BLL5217 PROTEIN"/>
    <property type="match status" value="1"/>
</dbReference>
<evidence type="ECO:0000259" key="1">
    <source>
        <dbReference type="Pfam" id="PF13439"/>
    </source>
</evidence>
<dbReference type="PANTHER" id="PTHR12526">
    <property type="entry name" value="GLYCOSYLTRANSFERASE"/>
    <property type="match status" value="1"/>
</dbReference>
<dbReference type="Gene3D" id="3.40.50.2000">
    <property type="entry name" value="Glycogen Phosphorylase B"/>
    <property type="match status" value="2"/>
</dbReference>
<dbReference type="PATRIC" id="fig|1331060.3.peg.3505"/>
<feature type="domain" description="Glycosyltransferase subfamily 4-like N-terminal" evidence="1">
    <location>
        <begin position="19"/>
        <end position="174"/>
    </location>
</feature>
<reference evidence="2 3" key="1">
    <citation type="journal article" date="2013" name="Genome Announc.">
        <title>Draft Genome Sequence of Sphingobium lactosutens Strain DS20T, Isolated from a Hexachlorocyclohexane Dumpsite.</title>
        <authorList>
            <person name="Kumar R."/>
            <person name="Dwivedi V."/>
            <person name="Negi V."/>
            <person name="Khurana J.P."/>
            <person name="Lal R."/>
        </authorList>
    </citation>
    <scope>NUCLEOTIDE SEQUENCE [LARGE SCALE GENOMIC DNA]</scope>
    <source>
        <strain evidence="2 3">DS20</strain>
    </source>
</reference>
<dbReference type="InterPro" id="IPR028098">
    <property type="entry name" value="Glyco_trans_4-like_N"/>
</dbReference>
<gene>
    <name evidence="2" type="ORF">RLDS_18185</name>
</gene>
<dbReference type="RefSeq" id="WP_021227202.1">
    <property type="nucleotide sequence ID" value="NZ_ATDP01000101.1"/>
</dbReference>
<dbReference type="OrthoDB" id="9801573at2"/>
<evidence type="ECO:0000313" key="2">
    <source>
        <dbReference type="EMBL" id="EQB12702.1"/>
    </source>
</evidence>
<dbReference type="EMBL" id="ATDP01000101">
    <property type="protein sequence ID" value="EQB12702.1"/>
    <property type="molecule type" value="Genomic_DNA"/>
</dbReference>
<dbReference type="eggNOG" id="COG0438">
    <property type="taxonomic scope" value="Bacteria"/>
</dbReference>
<accession>T0HI54</accession>
<dbReference type="Pfam" id="PF13692">
    <property type="entry name" value="Glyco_trans_1_4"/>
    <property type="match status" value="1"/>
</dbReference>
<dbReference type="AlphaFoldDB" id="T0HI54"/>
<keyword evidence="2" id="KW-0808">Transferase</keyword>
<dbReference type="SUPFAM" id="SSF53756">
    <property type="entry name" value="UDP-Glycosyltransferase/glycogen phosphorylase"/>
    <property type="match status" value="1"/>
</dbReference>
<name>T0HI54_9SPHN</name>